<protein>
    <submittedName>
        <fullName evidence="3">Nucleotide-binding universal stress protein, UspA family</fullName>
    </submittedName>
</protein>
<dbReference type="InterPro" id="IPR006015">
    <property type="entry name" value="Universal_stress_UspA"/>
</dbReference>
<dbReference type="PRINTS" id="PR01438">
    <property type="entry name" value="UNVRSLSTRESS"/>
</dbReference>
<gene>
    <name evidence="3" type="ORF">SAMN04488567_2652</name>
</gene>
<evidence type="ECO:0000313" key="3">
    <source>
        <dbReference type="EMBL" id="SDE81443.1"/>
    </source>
</evidence>
<reference evidence="4" key="1">
    <citation type="submission" date="2016-10" db="EMBL/GenBank/DDBJ databases">
        <authorList>
            <person name="Varghese N."/>
            <person name="Submissions S."/>
        </authorList>
    </citation>
    <scope>NUCLEOTIDE SEQUENCE [LARGE SCALE GENOMIC DNA]</scope>
    <source>
        <strain evidence="4">DSM 21424</strain>
    </source>
</reference>
<evidence type="ECO:0000313" key="4">
    <source>
        <dbReference type="Proteomes" id="UP000198922"/>
    </source>
</evidence>
<dbReference type="OrthoDB" id="9792500at2"/>
<evidence type="ECO:0000256" key="1">
    <source>
        <dbReference type="ARBA" id="ARBA00008791"/>
    </source>
</evidence>
<dbReference type="PANTHER" id="PTHR46268:SF6">
    <property type="entry name" value="UNIVERSAL STRESS PROTEIN UP12"/>
    <property type="match status" value="1"/>
</dbReference>
<proteinExistence type="inferred from homology"/>
<dbReference type="SUPFAM" id="SSF52402">
    <property type="entry name" value="Adenine nucleotide alpha hydrolases-like"/>
    <property type="match status" value="1"/>
</dbReference>
<dbReference type="InterPro" id="IPR006016">
    <property type="entry name" value="UspA"/>
</dbReference>
<sequence>MFDTVLLPIDLSQETSWSAALPAALRLVEPEGVLHVVTVVPDYGLSIVGGYFDRGHEKKLLQDVGRKLAEWVEANLPDEVEVHPHVLHGRVYEEIISAANRLEAQAIVLASHDPALSDYLIGPNAARVVRHARQSVFVVRDYKGKARR</sequence>
<keyword evidence="4" id="KW-1185">Reference proteome</keyword>
<organism evidence="3 4">
    <name type="scientific">Limimaricola pyoseonensis</name>
    <dbReference type="NCBI Taxonomy" id="521013"/>
    <lineage>
        <taxon>Bacteria</taxon>
        <taxon>Pseudomonadati</taxon>
        <taxon>Pseudomonadota</taxon>
        <taxon>Alphaproteobacteria</taxon>
        <taxon>Rhodobacterales</taxon>
        <taxon>Paracoccaceae</taxon>
        <taxon>Limimaricola</taxon>
    </lineage>
</organism>
<dbReference type="STRING" id="521013.SAMN04488567_2652"/>
<dbReference type="InterPro" id="IPR014729">
    <property type="entry name" value="Rossmann-like_a/b/a_fold"/>
</dbReference>
<dbReference type="CDD" id="cd00293">
    <property type="entry name" value="USP-like"/>
    <property type="match status" value="1"/>
</dbReference>
<dbReference type="RefSeq" id="WP_090112717.1">
    <property type="nucleotide sequence ID" value="NZ_FNAT01000004.1"/>
</dbReference>
<dbReference type="PANTHER" id="PTHR46268">
    <property type="entry name" value="STRESS RESPONSE PROTEIN NHAX"/>
    <property type="match status" value="1"/>
</dbReference>
<comment type="similarity">
    <text evidence="1">Belongs to the universal stress protein A family.</text>
</comment>
<name>A0A1G7FZZ3_9RHOB</name>
<dbReference type="Pfam" id="PF00582">
    <property type="entry name" value="Usp"/>
    <property type="match status" value="1"/>
</dbReference>
<dbReference type="Gene3D" id="3.40.50.620">
    <property type="entry name" value="HUPs"/>
    <property type="match status" value="1"/>
</dbReference>
<accession>A0A1G7FZZ3</accession>
<dbReference type="AlphaFoldDB" id="A0A1G7FZZ3"/>
<dbReference type="EMBL" id="FNAT01000004">
    <property type="protein sequence ID" value="SDE81443.1"/>
    <property type="molecule type" value="Genomic_DNA"/>
</dbReference>
<evidence type="ECO:0000259" key="2">
    <source>
        <dbReference type="Pfam" id="PF00582"/>
    </source>
</evidence>
<feature type="domain" description="UspA" evidence="2">
    <location>
        <begin position="1"/>
        <end position="140"/>
    </location>
</feature>
<dbReference type="Proteomes" id="UP000198922">
    <property type="component" value="Unassembled WGS sequence"/>
</dbReference>